<dbReference type="OrthoDB" id="833568at2"/>
<feature type="chain" id="PRO_5012948814" evidence="1">
    <location>
        <begin position="24"/>
        <end position="718"/>
    </location>
</feature>
<evidence type="ECO:0000313" key="2">
    <source>
        <dbReference type="EMBL" id="PHN04493.1"/>
    </source>
</evidence>
<dbReference type="EMBL" id="PDUD01000025">
    <property type="protein sequence ID" value="PHN04493.1"/>
    <property type="molecule type" value="Genomic_DNA"/>
</dbReference>
<reference evidence="2 3" key="1">
    <citation type="submission" date="2017-10" db="EMBL/GenBank/DDBJ databases">
        <title>The draft genome sequence of Lewinella nigricans NBRC 102662.</title>
        <authorList>
            <person name="Wang K."/>
        </authorList>
    </citation>
    <scope>NUCLEOTIDE SEQUENCE [LARGE SCALE GENOMIC DNA]</scope>
    <source>
        <strain evidence="2 3">NBRC 102662</strain>
    </source>
</reference>
<organism evidence="2 3">
    <name type="scientific">Flavilitoribacter nigricans (strain ATCC 23147 / DSM 23189 / NBRC 102662 / NCIMB 1420 / SS-2)</name>
    <name type="common">Lewinella nigricans</name>
    <dbReference type="NCBI Taxonomy" id="1122177"/>
    <lineage>
        <taxon>Bacteria</taxon>
        <taxon>Pseudomonadati</taxon>
        <taxon>Bacteroidota</taxon>
        <taxon>Saprospiria</taxon>
        <taxon>Saprospirales</taxon>
        <taxon>Lewinellaceae</taxon>
        <taxon>Flavilitoribacter</taxon>
    </lineage>
</organism>
<dbReference type="AlphaFoldDB" id="A0A2D0N9N6"/>
<keyword evidence="1" id="KW-0732">Signal</keyword>
<gene>
    <name evidence="2" type="ORF">CRP01_21025</name>
</gene>
<dbReference type="InterPro" id="IPR008929">
    <property type="entry name" value="Chondroitin_lyas"/>
</dbReference>
<protein>
    <submittedName>
        <fullName evidence="2">Uncharacterized protein</fullName>
    </submittedName>
</protein>
<proteinExistence type="predicted"/>
<name>A0A2D0N9N6_FLAN2</name>
<dbReference type="RefSeq" id="WP_099152067.1">
    <property type="nucleotide sequence ID" value="NZ_PDUD01000025.1"/>
</dbReference>
<dbReference type="Gene3D" id="1.50.10.100">
    <property type="entry name" value="Chondroitin AC/alginate lyase"/>
    <property type="match status" value="1"/>
</dbReference>
<keyword evidence="3" id="KW-1185">Reference proteome</keyword>
<evidence type="ECO:0000313" key="3">
    <source>
        <dbReference type="Proteomes" id="UP000223913"/>
    </source>
</evidence>
<feature type="signal peptide" evidence="1">
    <location>
        <begin position="1"/>
        <end position="23"/>
    </location>
</feature>
<dbReference type="Proteomes" id="UP000223913">
    <property type="component" value="Unassembled WGS sequence"/>
</dbReference>
<sequence length="718" mass="79220">MSLNKYLLLILLAGMSLPGCSPAAYEDISTPTGGNDREHPFLIVKKEQFPALRQRAAAEPWTSIKADALRRSDAGFTWRNNNSQNAYGLQDYIGAAALAYILDESRTSLHAGRVRDAILEHYARLDLSEDRDWGGVVPNLGSFFVAILSLDIVYDALTPEEVLACEKVITDQIFILKREGSWADVRRGTHGAWDIYRGDRTEPDDAYYAGIMQQVTEDGVSPVTIHYAWERVGGGDSRISKSGYMDVLEFTGIDRRYYQNERLQKFHRWLFGSSVNAAKEMAIIGDMLPTQSLHNDMLHRRAGNFDEEAAAYAAWFHEGRPAQGNILTYIIPQNALPAPKVPESQWYPNGGAFFREKPDDPDGLQGVLYNIKSQDEWHTHQETNGLALSGLGNRLLVNGGRLGAPTRPAPLNNTLTIDGKEHASRLGKGILEGFTTDQLDYACGAAGPALPGDEHLRSLLLVHAEGSVRPYFLLLDEVVSSPGEAVHSYFHPANETRIETLSEGSVYTAPIDHYPTVPGAQLGFFFATPPQRVQIEKVPGAVPERYANYPEHNRLEVIYPAERALEVPIATVLFPHRKSEALPPFERITTAKYQGGTIAHGNGTSDILLTGSGSDQQQYGEVRFRANSVLYRENNGVLNWFFLRQGRHFANGTLSLDATAPVSIFMQSNTGAITSDGAELTLKGPGVENIQFDGAVQDLERTSGVLRVQLPAGTIRMQ</sequence>
<comment type="caution">
    <text evidence="2">The sequence shown here is derived from an EMBL/GenBank/DDBJ whole genome shotgun (WGS) entry which is preliminary data.</text>
</comment>
<dbReference type="Gene3D" id="2.70.98.70">
    <property type="match status" value="1"/>
</dbReference>
<evidence type="ECO:0000256" key="1">
    <source>
        <dbReference type="SAM" id="SignalP"/>
    </source>
</evidence>
<accession>A0A2D0N9N6</accession>